<reference evidence="3" key="2">
    <citation type="submission" date="2024-01" db="EMBL/GenBank/DDBJ databases">
        <authorList>
            <person name="He J."/>
            <person name="Wang M."/>
            <person name="Zheng J."/>
            <person name="Liu Z."/>
        </authorList>
    </citation>
    <scope>NUCLEOTIDE SEQUENCE</scope>
    <source>
        <strain evidence="3">ZL_2023a</strain>
        <tissue evidence="3">Muscle</tissue>
    </source>
</reference>
<proteinExistence type="predicted"/>
<evidence type="ECO:0000313" key="3">
    <source>
        <dbReference type="EMBL" id="KAK8741448.1"/>
    </source>
</evidence>
<keyword evidence="1" id="KW-1133">Transmembrane helix</keyword>
<keyword evidence="1" id="KW-0812">Transmembrane</keyword>
<gene>
    <name evidence="2" type="ORF">OTU49_002217</name>
    <name evidence="3" type="ORF">OTU49_002222</name>
</gene>
<sequence length="115" mass="13694">MVHWTGEYKKCNMQVIYYVIILKVIAAKMLSLREGKYDLHLCRAVSHEASQHLIAKLMKHQFHTLHHNDSHYLFYTHSSCHNFLSQPHDFNLHSYLLSLSFTILFFFHILLLPIK</sequence>
<reference evidence="3 4" key="1">
    <citation type="journal article" date="2024" name="BMC Genomics">
        <title>Genome assembly of redclaw crayfish (Cherax quadricarinatus) provides insights into its immune adaptation and hypoxia tolerance.</title>
        <authorList>
            <person name="Liu Z."/>
            <person name="Zheng J."/>
            <person name="Li H."/>
            <person name="Fang K."/>
            <person name="Wang S."/>
            <person name="He J."/>
            <person name="Zhou D."/>
            <person name="Weng S."/>
            <person name="Chi M."/>
            <person name="Gu Z."/>
            <person name="He J."/>
            <person name="Li F."/>
            <person name="Wang M."/>
        </authorList>
    </citation>
    <scope>NUCLEOTIDE SEQUENCE [LARGE SCALE GENOMIC DNA]</scope>
    <source>
        <strain evidence="3">ZL_2023a</strain>
    </source>
</reference>
<dbReference type="Proteomes" id="UP001445076">
    <property type="component" value="Unassembled WGS sequence"/>
</dbReference>
<keyword evidence="4" id="KW-1185">Reference proteome</keyword>
<dbReference type="EMBL" id="JARKIK010000030">
    <property type="protein sequence ID" value="KAK8741428.1"/>
    <property type="molecule type" value="Genomic_DNA"/>
</dbReference>
<keyword evidence="1" id="KW-0472">Membrane</keyword>
<feature type="transmembrane region" description="Helical" evidence="1">
    <location>
        <begin position="15"/>
        <end position="31"/>
    </location>
</feature>
<accession>A0AAW0XAC4</accession>
<evidence type="ECO:0000313" key="4">
    <source>
        <dbReference type="Proteomes" id="UP001445076"/>
    </source>
</evidence>
<evidence type="ECO:0000256" key="1">
    <source>
        <dbReference type="SAM" id="Phobius"/>
    </source>
</evidence>
<protein>
    <submittedName>
        <fullName evidence="3">Uncharacterized protein</fullName>
    </submittedName>
</protein>
<comment type="caution">
    <text evidence="3">The sequence shown here is derived from an EMBL/GenBank/DDBJ whole genome shotgun (WGS) entry which is preliminary data.</text>
</comment>
<dbReference type="AlphaFoldDB" id="A0AAW0XAC4"/>
<name>A0AAW0XAC4_CHEQU</name>
<evidence type="ECO:0000313" key="2">
    <source>
        <dbReference type="EMBL" id="KAK8741428.1"/>
    </source>
</evidence>
<dbReference type="EMBL" id="JARKIK010000030">
    <property type="protein sequence ID" value="KAK8741448.1"/>
    <property type="molecule type" value="Genomic_DNA"/>
</dbReference>
<organism evidence="3 4">
    <name type="scientific">Cherax quadricarinatus</name>
    <name type="common">Australian red claw crayfish</name>
    <dbReference type="NCBI Taxonomy" id="27406"/>
    <lineage>
        <taxon>Eukaryota</taxon>
        <taxon>Metazoa</taxon>
        <taxon>Ecdysozoa</taxon>
        <taxon>Arthropoda</taxon>
        <taxon>Crustacea</taxon>
        <taxon>Multicrustacea</taxon>
        <taxon>Malacostraca</taxon>
        <taxon>Eumalacostraca</taxon>
        <taxon>Eucarida</taxon>
        <taxon>Decapoda</taxon>
        <taxon>Pleocyemata</taxon>
        <taxon>Astacidea</taxon>
        <taxon>Parastacoidea</taxon>
        <taxon>Parastacidae</taxon>
        <taxon>Cherax</taxon>
    </lineage>
</organism>
<feature type="transmembrane region" description="Helical" evidence="1">
    <location>
        <begin position="92"/>
        <end position="112"/>
    </location>
</feature>